<name>A0ACB8QGY7_9AGAM</name>
<sequence length="359" mass="37269">MTHRILVGSYSRSVSTLVFDPAASALSVLASVEVGHHPSWLARHPADPALAYTGLEQADGCMLALRVDAAGRAAVVARAGAGGADPASFAALAGELIVGNYSSGNVAILPTAAAPPSIAPEPSAVHVLPFAVPGPNAARQEASHPHQVVHDAARDVLLVPDLGADRTWIFSHEPDTKAWARTGVLEYAPGAGPRHLLVHGDFVYTLCELDSTVTTHRYGGSALPISRASTMFDPPNPLGDMLAAEIAFYPPPPPPSSSRSVELYTPRFLYVSNRNHPGPSGDLLAIFSLEDATAPALSVEIPTGLKHVRGLAVAPDGRWVIVGGAQGGGVKVLEVTGGGKGLREVAMCALEAPTSFLWL</sequence>
<reference evidence="1" key="2">
    <citation type="journal article" date="2022" name="New Phytol.">
        <title>Evolutionary transition to the ectomycorrhizal habit in the genomes of a hyperdiverse lineage of mushroom-forming fungi.</title>
        <authorList>
            <person name="Looney B."/>
            <person name="Miyauchi S."/>
            <person name="Morin E."/>
            <person name="Drula E."/>
            <person name="Courty P.E."/>
            <person name="Kohler A."/>
            <person name="Kuo A."/>
            <person name="LaButti K."/>
            <person name="Pangilinan J."/>
            <person name="Lipzen A."/>
            <person name="Riley R."/>
            <person name="Andreopoulos W."/>
            <person name="He G."/>
            <person name="Johnson J."/>
            <person name="Nolan M."/>
            <person name="Tritt A."/>
            <person name="Barry K.W."/>
            <person name="Grigoriev I.V."/>
            <person name="Nagy L.G."/>
            <person name="Hibbett D."/>
            <person name="Henrissat B."/>
            <person name="Matheny P.B."/>
            <person name="Labbe J."/>
            <person name="Martin F.M."/>
        </authorList>
    </citation>
    <scope>NUCLEOTIDE SEQUENCE</scope>
    <source>
        <strain evidence="1">EC-137</strain>
    </source>
</reference>
<comment type="caution">
    <text evidence="1">The sequence shown here is derived from an EMBL/GenBank/DDBJ whole genome shotgun (WGS) entry which is preliminary data.</text>
</comment>
<gene>
    <name evidence="1" type="ORF">K488DRAFT_53283</name>
</gene>
<reference evidence="1" key="1">
    <citation type="submission" date="2021-02" db="EMBL/GenBank/DDBJ databases">
        <authorList>
            <consortium name="DOE Joint Genome Institute"/>
            <person name="Ahrendt S."/>
            <person name="Looney B.P."/>
            <person name="Miyauchi S."/>
            <person name="Morin E."/>
            <person name="Drula E."/>
            <person name="Courty P.E."/>
            <person name="Chicoki N."/>
            <person name="Fauchery L."/>
            <person name="Kohler A."/>
            <person name="Kuo A."/>
            <person name="Labutti K."/>
            <person name="Pangilinan J."/>
            <person name="Lipzen A."/>
            <person name="Riley R."/>
            <person name="Andreopoulos W."/>
            <person name="He G."/>
            <person name="Johnson J."/>
            <person name="Barry K.W."/>
            <person name="Grigoriev I.V."/>
            <person name="Nagy L."/>
            <person name="Hibbett D."/>
            <person name="Henrissat B."/>
            <person name="Matheny P.B."/>
            <person name="Labbe J."/>
            <person name="Martin F."/>
        </authorList>
    </citation>
    <scope>NUCLEOTIDE SEQUENCE</scope>
    <source>
        <strain evidence="1">EC-137</strain>
    </source>
</reference>
<proteinExistence type="predicted"/>
<evidence type="ECO:0000313" key="1">
    <source>
        <dbReference type="EMBL" id="KAI0030865.1"/>
    </source>
</evidence>
<accession>A0ACB8QGY7</accession>
<evidence type="ECO:0000313" key="2">
    <source>
        <dbReference type="Proteomes" id="UP000814128"/>
    </source>
</evidence>
<keyword evidence="2" id="KW-1185">Reference proteome</keyword>
<organism evidence="1 2">
    <name type="scientific">Vararia minispora EC-137</name>
    <dbReference type="NCBI Taxonomy" id="1314806"/>
    <lineage>
        <taxon>Eukaryota</taxon>
        <taxon>Fungi</taxon>
        <taxon>Dikarya</taxon>
        <taxon>Basidiomycota</taxon>
        <taxon>Agaricomycotina</taxon>
        <taxon>Agaricomycetes</taxon>
        <taxon>Russulales</taxon>
        <taxon>Lachnocladiaceae</taxon>
        <taxon>Vararia</taxon>
    </lineage>
</organism>
<protein>
    <submittedName>
        <fullName evidence="1">Lactonase, 7-bladed beta-propeller-domain-containing protein</fullName>
    </submittedName>
</protein>
<dbReference type="EMBL" id="MU273602">
    <property type="protein sequence ID" value="KAI0030865.1"/>
    <property type="molecule type" value="Genomic_DNA"/>
</dbReference>
<dbReference type="Proteomes" id="UP000814128">
    <property type="component" value="Unassembled WGS sequence"/>
</dbReference>